<keyword evidence="4" id="KW-1185">Reference proteome</keyword>
<dbReference type="Gene3D" id="3.30.530.20">
    <property type="match status" value="1"/>
</dbReference>
<dbReference type="CDD" id="cd07814">
    <property type="entry name" value="SRPBCC_CalC_Aha1-like"/>
    <property type="match status" value="1"/>
</dbReference>
<proteinExistence type="inferred from homology"/>
<dbReference type="EMBL" id="QASA01000001">
    <property type="protein sequence ID" value="RDC65952.1"/>
    <property type="molecule type" value="Genomic_DNA"/>
</dbReference>
<dbReference type="SUPFAM" id="SSF55961">
    <property type="entry name" value="Bet v1-like"/>
    <property type="match status" value="1"/>
</dbReference>
<evidence type="ECO:0000313" key="4">
    <source>
        <dbReference type="Proteomes" id="UP000253919"/>
    </source>
</evidence>
<dbReference type="InterPro" id="IPR023393">
    <property type="entry name" value="START-like_dom_sf"/>
</dbReference>
<comment type="similarity">
    <text evidence="1">Belongs to the AHA1 family.</text>
</comment>
<name>A0A369QNN8_9BACT</name>
<dbReference type="InterPro" id="IPR013538">
    <property type="entry name" value="ASHA1/2-like_C"/>
</dbReference>
<evidence type="ECO:0000256" key="1">
    <source>
        <dbReference type="ARBA" id="ARBA00006817"/>
    </source>
</evidence>
<accession>A0A369QNN8</accession>
<organism evidence="3 4">
    <name type="scientific">Adhaeribacter pallidiroseus</name>
    <dbReference type="NCBI Taxonomy" id="2072847"/>
    <lineage>
        <taxon>Bacteria</taxon>
        <taxon>Pseudomonadati</taxon>
        <taxon>Bacteroidota</taxon>
        <taxon>Cytophagia</taxon>
        <taxon>Cytophagales</taxon>
        <taxon>Hymenobacteraceae</taxon>
        <taxon>Adhaeribacter</taxon>
    </lineage>
</organism>
<dbReference type="Pfam" id="PF08327">
    <property type="entry name" value="AHSA1"/>
    <property type="match status" value="1"/>
</dbReference>
<dbReference type="AlphaFoldDB" id="A0A369QNN8"/>
<comment type="caution">
    <text evidence="3">The sequence shown here is derived from an EMBL/GenBank/DDBJ whole genome shotgun (WGS) entry which is preliminary data.</text>
</comment>
<dbReference type="Proteomes" id="UP000253919">
    <property type="component" value="Unassembled WGS sequence"/>
</dbReference>
<protein>
    <recommendedName>
        <fullName evidence="2">Activator of Hsp90 ATPase homologue 1/2-like C-terminal domain-containing protein</fullName>
    </recommendedName>
</protein>
<evidence type="ECO:0000259" key="2">
    <source>
        <dbReference type="Pfam" id="PF08327"/>
    </source>
</evidence>
<evidence type="ECO:0000313" key="3">
    <source>
        <dbReference type="EMBL" id="RDC65952.1"/>
    </source>
</evidence>
<reference evidence="3 4" key="1">
    <citation type="submission" date="2018-04" db="EMBL/GenBank/DDBJ databases">
        <title>Adhaeribacter sp. HMF7616 genome sequencing and assembly.</title>
        <authorList>
            <person name="Kang H."/>
            <person name="Kang J."/>
            <person name="Cha I."/>
            <person name="Kim H."/>
            <person name="Joh K."/>
        </authorList>
    </citation>
    <scope>NUCLEOTIDE SEQUENCE [LARGE SCALE GENOMIC DNA]</scope>
    <source>
        <strain evidence="3 4">HMF7616</strain>
    </source>
</reference>
<sequence length="167" mass="19081">MKSSVLMNFSVDKENNQIKVEREFAAPLTKVWAAWTESQLLDQWWAPKPWQAKTKHLDFKEGGYWLYAMVGPEGEEHWARADYKAITSLQNYAAQDAFCDAEGAVNPDFPRSNWYNQFSESGEMTLVTITITYDNFSDLETVIQMGFKEGFTMGLENLDDLLASGQV</sequence>
<feature type="domain" description="Activator of Hsp90 ATPase homologue 1/2-like C-terminal" evidence="2">
    <location>
        <begin position="26"/>
        <end position="162"/>
    </location>
</feature>
<dbReference type="OrthoDB" id="9795306at2"/>
<dbReference type="RefSeq" id="WP_115374883.1">
    <property type="nucleotide sequence ID" value="NZ_QASA01000001.1"/>
</dbReference>
<gene>
    <name evidence="3" type="ORF">AHMF7616_04583</name>
</gene>